<keyword evidence="7" id="KW-0406">Ion transport</keyword>
<dbReference type="NCBIfam" id="TIGR00797">
    <property type="entry name" value="matE"/>
    <property type="match status" value="1"/>
</dbReference>
<protein>
    <recommendedName>
        <fullName evidence="9">Multidrug-efflux transporter</fullName>
    </recommendedName>
</protein>
<dbReference type="InterPro" id="IPR050222">
    <property type="entry name" value="MATE_MdtK"/>
</dbReference>
<keyword evidence="2" id="KW-0813">Transport</keyword>
<dbReference type="GO" id="GO:0005886">
    <property type="term" value="C:plasma membrane"/>
    <property type="evidence" value="ECO:0007669"/>
    <property type="project" value="UniProtKB-SubCell"/>
</dbReference>
<feature type="transmembrane region" description="Helical" evidence="10">
    <location>
        <begin position="409"/>
        <end position="429"/>
    </location>
</feature>
<accession>A0AAX4HP36</accession>
<keyword evidence="8 10" id="KW-0472">Membrane</keyword>
<reference evidence="11 12" key="1">
    <citation type="submission" date="2023-11" db="EMBL/GenBank/DDBJ databases">
        <title>Peredibacter starrii A3.12.</title>
        <authorList>
            <person name="Mitchell R.J."/>
        </authorList>
    </citation>
    <scope>NUCLEOTIDE SEQUENCE [LARGE SCALE GENOMIC DNA]</scope>
    <source>
        <strain evidence="11 12">A3.12</strain>
    </source>
</reference>
<dbReference type="GO" id="GO:0006811">
    <property type="term" value="P:monoatomic ion transport"/>
    <property type="evidence" value="ECO:0007669"/>
    <property type="project" value="UniProtKB-KW"/>
</dbReference>
<dbReference type="Pfam" id="PF01554">
    <property type="entry name" value="MatE"/>
    <property type="match status" value="2"/>
</dbReference>
<evidence type="ECO:0000256" key="3">
    <source>
        <dbReference type="ARBA" id="ARBA00022449"/>
    </source>
</evidence>
<dbReference type="EMBL" id="CP139487">
    <property type="protein sequence ID" value="WPU64857.1"/>
    <property type="molecule type" value="Genomic_DNA"/>
</dbReference>
<feature type="transmembrane region" description="Helical" evidence="10">
    <location>
        <begin position="238"/>
        <end position="257"/>
    </location>
</feature>
<gene>
    <name evidence="11" type="ORF">SOO65_19365</name>
</gene>
<dbReference type="InterPro" id="IPR048279">
    <property type="entry name" value="MdtK-like"/>
</dbReference>
<evidence type="ECO:0000256" key="9">
    <source>
        <dbReference type="ARBA" id="ARBA00031636"/>
    </source>
</evidence>
<evidence type="ECO:0000256" key="10">
    <source>
        <dbReference type="SAM" id="Phobius"/>
    </source>
</evidence>
<dbReference type="PIRSF" id="PIRSF006603">
    <property type="entry name" value="DinF"/>
    <property type="match status" value="1"/>
</dbReference>
<dbReference type="AlphaFoldDB" id="A0AAX4HP36"/>
<dbReference type="GO" id="GO:0015297">
    <property type="term" value="F:antiporter activity"/>
    <property type="evidence" value="ECO:0007669"/>
    <property type="project" value="UniProtKB-KW"/>
</dbReference>
<feature type="transmembrane region" description="Helical" evidence="10">
    <location>
        <begin position="310"/>
        <end position="330"/>
    </location>
</feature>
<dbReference type="KEGG" id="psti:SOO65_19365"/>
<feature type="transmembrane region" description="Helical" evidence="10">
    <location>
        <begin position="195"/>
        <end position="217"/>
    </location>
</feature>
<evidence type="ECO:0000313" key="11">
    <source>
        <dbReference type="EMBL" id="WPU64857.1"/>
    </source>
</evidence>
<comment type="subcellular location">
    <subcellularLocation>
        <location evidence="1">Cell membrane</location>
        <topology evidence="1">Multi-pass membrane protein</topology>
    </subcellularLocation>
</comment>
<feature type="transmembrane region" description="Helical" evidence="10">
    <location>
        <begin position="350"/>
        <end position="370"/>
    </location>
</feature>
<keyword evidence="4" id="KW-1003">Cell membrane</keyword>
<keyword evidence="12" id="KW-1185">Reference proteome</keyword>
<dbReference type="PANTHER" id="PTHR43298">
    <property type="entry name" value="MULTIDRUG RESISTANCE PROTEIN NORM-RELATED"/>
    <property type="match status" value="1"/>
</dbReference>
<feature type="transmembrane region" description="Helical" evidence="10">
    <location>
        <begin position="382"/>
        <end position="403"/>
    </location>
</feature>
<evidence type="ECO:0000256" key="2">
    <source>
        <dbReference type="ARBA" id="ARBA00022448"/>
    </source>
</evidence>
<keyword evidence="3" id="KW-0050">Antiport</keyword>
<organism evidence="11 12">
    <name type="scientific">Peredibacter starrii</name>
    <dbReference type="NCBI Taxonomy" id="28202"/>
    <lineage>
        <taxon>Bacteria</taxon>
        <taxon>Pseudomonadati</taxon>
        <taxon>Bdellovibrionota</taxon>
        <taxon>Bacteriovoracia</taxon>
        <taxon>Bacteriovoracales</taxon>
        <taxon>Bacteriovoracaceae</taxon>
        <taxon>Peredibacter</taxon>
    </lineage>
</organism>
<keyword evidence="5 10" id="KW-0812">Transmembrane</keyword>
<evidence type="ECO:0000256" key="6">
    <source>
        <dbReference type="ARBA" id="ARBA00022989"/>
    </source>
</evidence>
<evidence type="ECO:0000256" key="8">
    <source>
        <dbReference type="ARBA" id="ARBA00023136"/>
    </source>
</evidence>
<evidence type="ECO:0000313" key="12">
    <source>
        <dbReference type="Proteomes" id="UP001324634"/>
    </source>
</evidence>
<feature type="transmembrane region" description="Helical" evidence="10">
    <location>
        <begin position="15"/>
        <end position="39"/>
    </location>
</feature>
<keyword evidence="6 10" id="KW-1133">Transmembrane helix</keyword>
<dbReference type="InterPro" id="IPR002528">
    <property type="entry name" value="MATE_fam"/>
</dbReference>
<sequence length="436" mass="48416">MTTNVLPRKEALKQLLIFALPIIFGQLGLMLVGTGDMIIAGRYSRECLAAIGLAISIANPIQISLLGMQFAISPLLAQKRGNGESIDDYFWTVTLYSFFVGLVSFVLTYLSIQIVPWLNYGPTLQPIILDYILITSFSSFGLCFYQSSKEFFQSQEKTLAANILAMLAVFVNLYFNYSFVYGVYGMPELKEQGLAWASLIVRMLMATGLFAMTYKYWKSSKKVNWNFMKELLRLGTPITASLFFEIMAFCAVTLFVGKFDAIQTAANNLALNIGSLSFMIPMSISAAVGVKVGHAYGEKNYENVRIFSQVSLFASFCFTLMTGLFFYLFPEVVMGLYTDDNLVVDFGKKLLFWVACFQLFDGAQVTIAGILRGLSITKASSLAIFTGYWLIGIPLGYYLGFFSGLEAQGFWVGLATSLAVVAVMLGMILRKKLNQL</sequence>
<dbReference type="RefSeq" id="WP_321394457.1">
    <property type="nucleotide sequence ID" value="NZ_CP139487.1"/>
</dbReference>
<dbReference type="CDD" id="cd13131">
    <property type="entry name" value="MATE_NorM_like"/>
    <property type="match status" value="1"/>
</dbReference>
<dbReference type="PANTHER" id="PTHR43298:SF2">
    <property type="entry name" value="FMN_FAD EXPORTER YEEO-RELATED"/>
    <property type="match status" value="1"/>
</dbReference>
<dbReference type="GO" id="GO:0042910">
    <property type="term" value="F:xenobiotic transmembrane transporter activity"/>
    <property type="evidence" value="ECO:0007669"/>
    <property type="project" value="InterPro"/>
</dbReference>
<evidence type="ECO:0000256" key="7">
    <source>
        <dbReference type="ARBA" id="ARBA00023065"/>
    </source>
</evidence>
<dbReference type="Proteomes" id="UP001324634">
    <property type="component" value="Chromosome"/>
</dbReference>
<proteinExistence type="predicted"/>
<feature type="transmembrane region" description="Helical" evidence="10">
    <location>
        <begin position="51"/>
        <end position="77"/>
    </location>
</feature>
<feature type="transmembrane region" description="Helical" evidence="10">
    <location>
        <begin position="269"/>
        <end position="290"/>
    </location>
</feature>
<evidence type="ECO:0000256" key="4">
    <source>
        <dbReference type="ARBA" id="ARBA00022475"/>
    </source>
</evidence>
<evidence type="ECO:0000256" key="1">
    <source>
        <dbReference type="ARBA" id="ARBA00004651"/>
    </source>
</evidence>
<feature type="transmembrane region" description="Helical" evidence="10">
    <location>
        <begin position="157"/>
        <end position="175"/>
    </location>
</feature>
<evidence type="ECO:0000256" key="5">
    <source>
        <dbReference type="ARBA" id="ARBA00022692"/>
    </source>
</evidence>
<feature type="transmembrane region" description="Helical" evidence="10">
    <location>
        <begin position="124"/>
        <end position="145"/>
    </location>
</feature>
<name>A0AAX4HP36_9BACT</name>
<feature type="transmembrane region" description="Helical" evidence="10">
    <location>
        <begin position="89"/>
        <end position="112"/>
    </location>
</feature>